<evidence type="ECO:0000313" key="1">
    <source>
        <dbReference type="EMBL" id="KAA0051632.1"/>
    </source>
</evidence>
<dbReference type="PANTHER" id="PTHR34222:SF99">
    <property type="entry name" value="PROTEIN, PUTATIVE-RELATED"/>
    <property type="match status" value="1"/>
</dbReference>
<accession>A0A5D3DVU7</accession>
<name>A0A5D3DVU7_CUCMM</name>
<dbReference type="OrthoDB" id="1938235at2759"/>
<protein>
    <submittedName>
        <fullName evidence="2">Integrase, catalytic core</fullName>
    </submittedName>
</protein>
<comment type="caution">
    <text evidence="2">The sequence shown here is derived from an EMBL/GenBank/DDBJ whole genome shotgun (WGS) entry which is preliminary data.</text>
</comment>
<dbReference type="EMBL" id="SSTD01002663">
    <property type="protein sequence ID" value="TYK27624.1"/>
    <property type="molecule type" value="Genomic_DNA"/>
</dbReference>
<dbReference type="EMBL" id="SSTE01011243">
    <property type="protein sequence ID" value="KAA0051632.1"/>
    <property type="molecule type" value="Genomic_DNA"/>
</dbReference>
<reference evidence="3 4" key="1">
    <citation type="submission" date="2019-08" db="EMBL/GenBank/DDBJ databases">
        <title>Draft genome sequences of two oriental melons (Cucumis melo L. var makuwa).</title>
        <authorList>
            <person name="Kwon S.-Y."/>
        </authorList>
    </citation>
    <scope>NUCLEOTIDE SEQUENCE [LARGE SCALE GENOMIC DNA]</scope>
    <source>
        <strain evidence="4">cv. Chang Bougi</strain>
        <strain evidence="3">cv. SW 3</strain>
        <tissue evidence="2">Leaf</tissue>
    </source>
</reference>
<dbReference type="Proteomes" id="UP000321947">
    <property type="component" value="Unassembled WGS sequence"/>
</dbReference>
<proteinExistence type="predicted"/>
<dbReference type="PANTHER" id="PTHR34222">
    <property type="entry name" value="GAG_PRE-INTEGRS DOMAIN-CONTAINING PROTEIN"/>
    <property type="match status" value="1"/>
</dbReference>
<dbReference type="Proteomes" id="UP000321393">
    <property type="component" value="Unassembled WGS sequence"/>
</dbReference>
<evidence type="ECO:0000313" key="3">
    <source>
        <dbReference type="Proteomes" id="UP000321393"/>
    </source>
</evidence>
<gene>
    <name evidence="2" type="ORF">E5676_scaffold3445G00070</name>
    <name evidence="1" type="ORF">E6C27_scaffold4784G00140</name>
</gene>
<sequence>MDFLMELNDSYAQTRTQLLLMEPIPSISRAFSLLLQEKQQRATGSFYPAINTPAIALAVHGYPRGYKTKQQRINNSNSGSISSNITNSVTTQTSNASTNFNSVTNPTEALLQCQNLLNQLQSQLTAPSNNSTNHIADIKPCSASISLPNKNTYQVKNIGTVKLSDTLILKDVHYMPDFTFNLLSNPIQVTTMEIPIPETKQHRP</sequence>
<dbReference type="AlphaFoldDB" id="A0A5D3DVU7"/>
<organism evidence="2 4">
    <name type="scientific">Cucumis melo var. makuwa</name>
    <name type="common">Oriental melon</name>
    <dbReference type="NCBI Taxonomy" id="1194695"/>
    <lineage>
        <taxon>Eukaryota</taxon>
        <taxon>Viridiplantae</taxon>
        <taxon>Streptophyta</taxon>
        <taxon>Embryophyta</taxon>
        <taxon>Tracheophyta</taxon>
        <taxon>Spermatophyta</taxon>
        <taxon>Magnoliopsida</taxon>
        <taxon>eudicotyledons</taxon>
        <taxon>Gunneridae</taxon>
        <taxon>Pentapetalae</taxon>
        <taxon>rosids</taxon>
        <taxon>fabids</taxon>
        <taxon>Cucurbitales</taxon>
        <taxon>Cucurbitaceae</taxon>
        <taxon>Benincaseae</taxon>
        <taxon>Cucumis</taxon>
    </lineage>
</organism>
<evidence type="ECO:0000313" key="4">
    <source>
        <dbReference type="Proteomes" id="UP000321947"/>
    </source>
</evidence>
<evidence type="ECO:0000313" key="2">
    <source>
        <dbReference type="EMBL" id="TYK27624.1"/>
    </source>
</evidence>